<dbReference type="Proteomes" id="UP001500880">
    <property type="component" value="Unassembled WGS sequence"/>
</dbReference>
<keyword evidence="1" id="KW-0812">Transmembrane</keyword>
<dbReference type="InterPro" id="IPR050640">
    <property type="entry name" value="Bact_2-comp_sensor_kinase"/>
</dbReference>
<evidence type="ECO:0000256" key="1">
    <source>
        <dbReference type="SAM" id="Phobius"/>
    </source>
</evidence>
<keyword evidence="5" id="KW-1185">Reference proteome</keyword>
<gene>
    <name evidence="4" type="ORF">GCM10008986_09700</name>
</gene>
<keyword evidence="4" id="KW-0808">Transferase</keyword>
<evidence type="ECO:0000313" key="5">
    <source>
        <dbReference type="Proteomes" id="UP001500880"/>
    </source>
</evidence>
<evidence type="ECO:0000259" key="3">
    <source>
        <dbReference type="Pfam" id="PF06580"/>
    </source>
</evidence>
<evidence type="ECO:0000313" key="4">
    <source>
        <dbReference type="EMBL" id="GAA0486376.1"/>
    </source>
</evidence>
<feature type="domain" description="Signal transduction histidine kinase internal region" evidence="3">
    <location>
        <begin position="55"/>
        <end position="133"/>
    </location>
</feature>
<dbReference type="Gene3D" id="3.30.565.10">
    <property type="entry name" value="Histidine kinase-like ATPase, C-terminal domain"/>
    <property type="match status" value="1"/>
</dbReference>
<dbReference type="Pfam" id="PF02518">
    <property type="entry name" value="HATPase_c"/>
    <property type="match status" value="1"/>
</dbReference>
<organism evidence="4 5">
    <name type="scientific">Salinibacillus aidingensis</name>
    <dbReference type="NCBI Taxonomy" id="237684"/>
    <lineage>
        <taxon>Bacteria</taxon>
        <taxon>Bacillati</taxon>
        <taxon>Bacillota</taxon>
        <taxon>Bacilli</taxon>
        <taxon>Bacillales</taxon>
        <taxon>Bacillaceae</taxon>
        <taxon>Salinibacillus</taxon>
    </lineage>
</organism>
<keyword evidence="4" id="KW-0418">Kinase</keyword>
<dbReference type="InterPro" id="IPR003594">
    <property type="entry name" value="HATPase_dom"/>
</dbReference>
<proteinExistence type="predicted"/>
<dbReference type="PANTHER" id="PTHR34220">
    <property type="entry name" value="SENSOR HISTIDINE KINASE YPDA"/>
    <property type="match status" value="1"/>
</dbReference>
<reference evidence="4 5" key="1">
    <citation type="journal article" date="2019" name="Int. J. Syst. Evol. Microbiol.">
        <title>The Global Catalogue of Microorganisms (GCM) 10K type strain sequencing project: providing services to taxonomists for standard genome sequencing and annotation.</title>
        <authorList>
            <consortium name="The Broad Institute Genomics Platform"/>
            <consortium name="The Broad Institute Genome Sequencing Center for Infectious Disease"/>
            <person name="Wu L."/>
            <person name="Ma J."/>
        </authorList>
    </citation>
    <scope>NUCLEOTIDE SEQUENCE [LARGE SCALE GENOMIC DNA]</scope>
    <source>
        <strain evidence="4 5">JCM 12389</strain>
    </source>
</reference>
<dbReference type="InterPro" id="IPR036890">
    <property type="entry name" value="HATPase_C_sf"/>
</dbReference>
<dbReference type="Pfam" id="PF06580">
    <property type="entry name" value="His_kinase"/>
    <property type="match status" value="1"/>
</dbReference>
<evidence type="ECO:0000259" key="2">
    <source>
        <dbReference type="Pfam" id="PF02518"/>
    </source>
</evidence>
<comment type="caution">
    <text evidence="4">The sequence shown here is derived from an EMBL/GenBank/DDBJ whole genome shotgun (WGS) entry which is preliminary data.</text>
</comment>
<dbReference type="GO" id="GO:0016301">
    <property type="term" value="F:kinase activity"/>
    <property type="evidence" value="ECO:0007669"/>
    <property type="project" value="UniProtKB-KW"/>
</dbReference>
<dbReference type="RefSeq" id="WP_343838244.1">
    <property type="nucleotide sequence ID" value="NZ_BAAADO010000002.1"/>
</dbReference>
<keyword evidence="1" id="KW-1133">Transmembrane helix</keyword>
<sequence length="247" mass="28962">MNDGLIFSIIIFLCLLASVVSLVVLTILKLLEQEFDYLQMENKQIQLEKQVQQMEYIQLSQQIRPHFLLNSLNTMMSLARLERNNDLIFSMEKFSTFLKYQSKNKESLVSFESEINHTKNYLAMQKMRYGSKLDIEYQIEQAAYDSILPPYTLQTFVENAFKHGLDKKRGTKQLVIKLKRHGDWVILKVVDNGDSEPEHHRNTGMGLENVRKRFELIFDLYTEVSLKKSEKGTEVKAIWPYTPEGRI</sequence>
<name>A0ABN1AY78_9BACI</name>
<accession>A0ABN1AY78</accession>
<dbReference type="EMBL" id="BAAADO010000002">
    <property type="protein sequence ID" value="GAA0486376.1"/>
    <property type="molecule type" value="Genomic_DNA"/>
</dbReference>
<feature type="transmembrane region" description="Helical" evidence="1">
    <location>
        <begin position="6"/>
        <end position="31"/>
    </location>
</feature>
<feature type="domain" description="Histidine kinase/HSP90-like ATPase" evidence="2">
    <location>
        <begin position="153"/>
        <end position="241"/>
    </location>
</feature>
<dbReference type="PANTHER" id="PTHR34220:SF7">
    <property type="entry name" value="SENSOR HISTIDINE KINASE YPDA"/>
    <property type="match status" value="1"/>
</dbReference>
<protein>
    <submittedName>
        <fullName evidence="4">Histidine kinase</fullName>
    </submittedName>
</protein>
<dbReference type="SUPFAM" id="SSF55874">
    <property type="entry name" value="ATPase domain of HSP90 chaperone/DNA topoisomerase II/histidine kinase"/>
    <property type="match status" value="1"/>
</dbReference>
<keyword evidence="1" id="KW-0472">Membrane</keyword>
<dbReference type="InterPro" id="IPR010559">
    <property type="entry name" value="Sig_transdc_His_kin_internal"/>
</dbReference>